<dbReference type="VEuPathDB" id="ToxoDB:TGDOM2_203175"/>
<feature type="compositionally biased region" description="Basic and acidic residues" evidence="1">
    <location>
        <begin position="59"/>
        <end position="73"/>
    </location>
</feature>
<dbReference type="EMBL" id="AHZU02000983">
    <property type="protein sequence ID" value="KFG37769.1"/>
    <property type="molecule type" value="Genomic_DNA"/>
</dbReference>
<dbReference type="Proteomes" id="UP000028837">
    <property type="component" value="Unassembled WGS sequence"/>
</dbReference>
<accession>A0A086K051</accession>
<feature type="compositionally biased region" description="Polar residues" evidence="1">
    <location>
        <begin position="74"/>
        <end position="85"/>
    </location>
</feature>
<feature type="compositionally biased region" description="Basic and acidic residues" evidence="1">
    <location>
        <begin position="103"/>
        <end position="116"/>
    </location>
</feature>
<evidence type="ECO:0000313" key="3">
    <source>
        <dbReference type="Proteomes" id="UP000028837"/>
    </source>
</evidence>
<organism evidence="2 3">
    <name type="scientific">Toxoplasma gondii GAB2-2007-GAL-DOM2</name>
    <dbReference type="NCBI Taxonomy" id="1130820"/>
    <lineage>
        <taxon>Eukaryota</taxon>
        <taxon>Sar</taxon>
        <taxon>Alveolata</taxon>
        <taxon>Apicomplexa</taxon>
        <taxon>Conoidasida</taxon>
        <taxon>Coccidia</taxon>
        <taxon>Eucoccidiorida</taxon>
        <taxon>Eimeriorina</taxon>
        <taxon>Sarcocystidae</taxon>
        <taxon>Toxoplasma</taxon>
    </lineage>
</organism>
<proteinExistence type="predicted"/>
<name>A0A086K051_TOXGO</name>
<feature type="compositionally biased region" description="Low complexity" evidence="1">
    <location>
        <begin position="44"/>
        <end position="54"/>
    </location>
</feature>
<protein>
    <submittedName>
        <fullName evidence="2">Uncharacterized protein</fullName>
    </submittedName>
</protein>
<evidence type="ECO:0000256" key="1">
    <source>
        <dbReference type="SAM" id="MobiDB-lite"/>
    </source>
</evidence>
<dbReference type="AlphaFoldDB" id="A0A086K051"/>
<reference evidence="2 3" key="1">
    <citation type="submission" date="2014-02" db="EMBL/GenBank/DDBJ databases">
        <authorList>
            <person name="Sibley D."/>
            <person name="Venepally P."/>
            <person name="Karamycheva S."/>
            <person name="Hadjithomas M."/>
            <person name="Khan A."/>
            <person name="Brunk B."/>
            <person name="Roos D."/>
            <person name="Caler E."/>
            <person name="Lorenzi H."/>
        </authorList>
    </citation>
    <scope>NUCLEOTIDE SEQUENCE [LARGE SCALE GENOMIC DNA]</scope>
    <source>
        <strain evidence="2 3">GAB2-2007-GAL-DOM2</strain>
    </source>
</reference>
<gene>
    <name evidence="2" type="ORF">TGDOM2_203175</name>
</gene>
<feature type="region of interest" description="Disordered" evidence="1">
    <location>
        <begin position="37"/>
        <end position="117"/>
    </location>
</feature>
<comment type="caution">
    <text evidence="2">The sequence shown here is derived from an EMBL/GenBank/DDBJ whole genome shotgun (WGS) entry which is preliminary data.</text>
</comment>
<sequence>MSSFFSRQEWSFNQEGEANARLPASPANSWGYRLLARRERGGRTSRTGSWKSSGLKPRSSREKGVSRTAEENHCSQSPENGSASRNGAFFRYRGSEGAPASREGGRREPRTSEEASGRGAALDAWPLVFLFQKGISHRRTRLFLRKKLHVKQTRVPTSSGRTPEIAPLRKVSSGTAQQIEGTPITFGKKQSDLGGERSCSRVRARRLDAFEDFRQLLRILRFAKRCDSFRTVLGYSIEQSLGPRFKVCPTLTSHELCPAVSCPSIDLRRF</sequence>
<evidence type="ECO:0000313" key="2">
    <source>
        <dbReference type="EMBL" id="KFG37769.1"/>
    </source>
</evidence>